<comment type="caution">
    <text evidence="2">The sequence shown here is derived from an EMBL/GenBank/DDBJ whole genome shotgun (WGS) entry which is preliminary data.</text>
</comment>
<gene>
    <name evidence="2" type="ORF">POM88_009195</name>
</gene>
<feature type="compositionally biased region" description="Polar residues" evidence="1">
    <location>
        <begin position="26"/>
        <end position="39"/>
    </location>
</feature>
<organism evidence="2 3">
    <name type="scientific">Heracleum sosnowskyi</name>
    <dbReference type="NCBI Taxonomy" id="360622"/>
    <lineage>
        <taxon>Eukaryota</taxon>
        <taxon>Viridiplantae</taxon>
        <taxon>Streptophyta</taxon>
        <taxon>Embryophyta</taxon>
        <taxon>Tracheophyta</taxon>
        <taxon>Spermatophyta</taxon>
        <taxon>Magnoliopsida</taxon>
        <taxon>eudicotyledons</taxon>
        <taxon>Gunneridae</taxon>
        <taxon>Pentapetalae</taxon>
        <taxon>asterids</taxon>
        <taxon>campanulids</taxon>
        <taxon>Apiales</taxon>
        <taxon>Apiaceae</taxon>
        <taxon>Apioideae</taxon>
        <taxon>apioid superclade</taxon>
        <taxon>Tordylieae</taxon>
        <taxon>Tordyliinae</taxon>
        <taxon>Heracleum</taxon>
    </lineage>
</organism>
<protein>
    <submittedName>
        <fullName evidence="2">Uncharacterized protein</fullName>
    </submittedName>
</protein>
<reference evidence="2" key="1">
    <citation type="submission" date="2023-02" db="EMBL/GenBank/DDBJ databases">
        <title>Genome of toxic invasive species Heracleum sosnowskyi carries increased number of genes despite the absence of recent whole-genome duplications.</title>
        <authorList>
            <person name="Schelkunov M."/>
            <person name="Shtratnikova V."/>
            <person name="Makarenko M."/>
            <person name="Klepikova A."/>
            <person name="Omelchenko D."/>
            <person name="Novikova G."/>
            <person name="Obukhova E."/>
            <person name="Bogdanov V."/>
            <person name="Penin A."/>
            <person name="Logacheva M."/>
        </authorList>
    </citation>
    <scope>NUCLEOTIDE SEQUENCE</scope>
    <source>
        <strain evidence="2">Hsosn_3</strain>
        <tissue evidence="2">Leaf</tissue>
    </source>
</reference>
<keyword evidence="3" id="KW-1185">Reference proteome</keyword>
<sequence>MKDKVLKTLHELFDYYMHLKGHENSSPKPKTNQPDQSWQDDFEKYMEDGSEGGVGKSELDVYLVDARERKGDGFDILVWWKTAEALVCSQDWLRNSESVTDLRGEPDEYLHYEKLENDEVKFVGKSFDYLDIDE</sequence>
<proteinExistence type="predicted"/>
<evidence type="ECO:0000313" key="3">
    <source>
        <dbReference type="Proteomes" id="UP001237642"/>
    </source>
</evidence>
<evidence type="ECO:0000256" key="1">
    <source>
        <dbReference type="SAM" id="MobiDB-lite"/>
    </source>
</evidence>
<reference evidence="2" key="2">
    <citation type="submission" date="2023-05" db="EMBL/GenBank/DDBJ databases">
        <authorList>
            <person name="Schelkunov M.I."/>
        </authorList>
    </citation>
    <scope>NUCLEOTIDE SEQUENCE</scope>
    <source>
        <strain evidence="2">Hsosn_3</strain>
        <tissue evidence="2">Leaf</tissue>
    </source>
</reference>
<evidence type="ECO:0000313" key="2">
    <source>
        <dbReference type="EMBL" id="KAK1399332.1"/>
    </source>
</evidence>
<dbReference type="PANTHER" id="PTHR23272:SF184">
    <property type="entry name" value="OS03G0311250 PROTEIN"/>
    <property type="match status" value="1"/>
</dbReference>
<dbReference type="Proteomes" id="UP001237642">
    <property type="component" value="Unassembled WGS sequence"/>
</dbReference>
<feature type="region of interest" description="Disordered" evidence="1">
    <location>
        <begin position="22"/>
        <end position="41"/>
    </location>
</feature>
<dbReference type="PANTHER" id="PTHR23272">
    <property type="entry name" value="BED FINGER-RELATED"/>
    <property type="match status" value="1"/>
</dbReference>
<accession>A0AAD8N809</accession>
<name>A0AAD8N809_9APIA</name>
<dbReference type="AlphaFoldDB" id="A0AAD8N809"/>
<dbReference type="EMBL" id="JAUIZM010000002">
    <property type="protein sequence ID" value="KAK1399332.1"/>
    <property type="molecule type" value="Genomic_DNA"/>
</dbReference>